<reference evidence="4" key="1">
    <citation type="submission" date="2018-05" db="EMBL/GenBank/DDBJ databases">
        <authorList>
            <person name="Lanie J.A."/>
            <person name="Ng W.-L."/>
            <person name="Kazmierczak K.M."/>
            <person name="Andrzejewski T.M."/>
            <person name="Davidsen T.M."/>
            <person name="Wayne K.J."/>
            <person name="Tettelin H."/>
            <person name="Glass J.I."/>
            <person name="Rusch D."/>
            <person name="Podicherti R."/>
            <person name="Tsui H.-C.T."/>
            <person name="Winkler M.E."/>
        </authorList>
    </citation>
    <scope>NUCLEOTIDE SEQUENCE</scope>
</reference>
<dbReference type="PROSITE" id="PS50991">
    <property type="entry name" value="PYR_CT"/>
    <property type="match status" value="1"/>
</dbReference>
<dbReference type="InterPro" id="IPR003329">
    <property type="entry name" value="Cytidylyl_trans"/>
</dbReference>
<dbReference type="InterPro" id="IPR029044">
    <property type="entry name" value="Nucleotide-diphossugar_trans"/>
</dbReference>
<evidence type="ECO:0000313" key="4">
    <source>
        <dbReference type="EMBL" id="SVB54773.1"/>
    </source>
</evidence>
<organism evidence="4">
    <name type="scientific">marine metagenome</name>
    <dbReference type="NCBI Taxonomy" id="408172"/>
    <lineage>
        <taxon>unclassified sequences</taxon>
        <taxon>metagenomes</taxon>
        <taxon>ecological metagenomes</taxon>
    </lineage>
</organism>
<feature type="non-terminal residue" evidence="4">
    <location>
        <position position="545"/>
    </location>
</feature>
<evidence type="ECO:0000256" key="1">
    <source>
        <dbReference type="ARBA" id="ARBA00022679"/>
    </source>
</evidence>
<dbReference type="GO" id="GO:0008690">
    <property type="term" value="F:3-deoxy-manno-octulosonate cytidylyltransferase activity"/>
    <property type="evidence" value="ECO:0007669"/>
    <property type="project" value="TreeGrafter"/>
</dbReference>
<protein>
    <recommendedName>
        <fullName evidence="3">Pyruvate carboxyltransferase domain-containing protein</fullName>
    </recommendedName>
</protein>
<dbReference type="PANTHER" id="PTHR42866">
    <property type="entry name" value="3-DEOXY-MANNO-OCTULOSONATE CYTIDYLYLTRANSFERASE"/>
    <property type="match status" value="1"/>
</dbReference>
<accession>A0A382EXQ3</accession>
<sequence length="545" mass="60515">VDILYFADSLGCMNPTDVSFICETIRTVWREPLGIHAHNNKGMALINSLTAIEAGANWCDSTVMGMGRGAGNVNTEALLMECSSRGLHSGNARHLTICSERFDNLRLKYKWGPNPYYHYAANNCIHPTYVQAVLNNVRYKPDQVDNILESLAQNKSSSFNERALRNAVNQVEVHSSKGDWDATDWLKGRKVLMIGSGPSVFKYKNAIISYIKRNRPAVIFLNINDYIPSELGDATIVAHKGFVQCGTEVFITTSMTNAWSGQYSLLKHPIIMPYGRLRTELGAETKNLNILDYGLDVQEGAFHIGASGCVLQWPLGFAYGLSVVTQAGATDIEMVGFDGYSSSDPRQGEMNEVIATYSELQNCLPLKSLTPTNYQISQGSIFEPQIQSNDFVVIIPARYRSTRFPGKPLADMCGKSLIRRVWDKCVEAVAADNILVATDDERIQTHCVDQGMQVVMTSSKCLTGTDRVCEVAHQVERDIYINVQGDEPLIDPKDIHIVLESARRHKSSVINGMCPIENEQDFRSPNVPKVISAEDGRLLYMSRAP</sequence>
<dbReference type="EMBL" id="UINC01046572">
    <property type="protein sequence ID" value="SVB54773.1"/>
    <property type="molecule type" value="Genomic_DNA"/>
</dbReference>
<dbReference type="InterPro" id="IPR000891">
    <property type="entry name" value="PYR_CT"/>
</dbReference>
<feature type="domain" description="Pyruvate carboxyltransferase" evidence="3">
    <location>
        <begin position="1"/>
        <end position="97"/>
    </location>
</feature>
<keyword evidence="1" id="KW-0808">Transferase</keyword>
<gene>
    <name evidence="4" type="ORF">METZ01_LOCUS207627</name>
</gene>
<keyword evidence="2" id="KW-0548">Nucleotidyltransferase</keyword>
<dbReference type="PANTHER" id="PTHR42866:SF2">
    <property type="entry name" value="3-DEOXY-MANNO-OCTULOSONATE CYTIDYLYLTRANSFERASE, MITOCHONDRIAL"/>
    <property type="match status" value="1"/>
</dbReference>
<dbReference type="Gene3D" id="3.20.20.70">
    <property type="entry name" value="Aldolase class I"/>
    <property type="match status" value="1"/>
</dbReference>
<dbReference type="Gene3D" id="3.90.550.10">
    <property type="entry name" value="Spore Coat Polysaccharide Biosynthesis Protein SpsA, Chain A"/>
    <property type="match status" value="1"/>
</dbReference>
<dbReference type="SUPFAM" id="SSF51569">
    <property type="entry name" value="Aldolase"/>
    <property type="match status" value="1"/>
</dbReference>
<dbReference type="Pfam" id="PF02348">
    <property type="entry name" value="CTP_transf_3"/>
    <property type="match status" value="1"/>
</dbReference>
<dbReference type="InterPro" id="IPR013785">
    <property type="entry name" value="Aldolase_TIM"/>
</dbReference>
<dbReference type="Pfam" id="PF00682">
    <property type="entry name" value="HMGL-like"/>
    <property type="match status" value="1"/>
</dbReference>
<dbReference type="SUPFAM" id="SSF53448">
    <property type="entry name" value="Nucleotide-diphospho-sugar transferases"/>
    <property type="match status" value="1"/>
</dbReference>
<name>A0A382EXQ3_9ZZZZ</name>
<evidence type="ECO:0000259" key="3">
    <source>
        <dbReference type="PROSITE" id="PS50991"/>
    </source>
</evidence>
<proteinExistence type="predicted"/>
<dbReference type="AlphaFoldDB" id="A0A382EXQ3"/>
<dbReference type="GO" id="GO:0005829">
    <property type="term" value="C:cytosol"/>
    <property type="evidence" value="ECO:0007669"/>
    <property type="project" value="TreeGrafter"/>
</dbReference>
<feature type="non-terminal residue" evidence="4">
    <location>
        <position position="1"/>
    </location>
</feature>
<evidence type="ECO:0000256" key="2">
    <source>
        <dbReference type="ARBA" id="ARBA00022695"/>
    </source>
</evidence>